<keyword evidence="3" id="KW-1185">Reference proteome</keyword>
<dbReference type="Pfam" id="PF00106">
    <property type="entry name" value="adh_short"/>
    <property type="match status" value="1"/>
</dbReference>
<organism evidence="2 3">
    <name type="scientific">Hydnomerulius pinastri MD-312</name>
    <dbReference type="NCBI Taxonomy" id="994086"/>
    <lineage>
        <taxon>Eukaryota</taxon>
        <taxon>Fungi</taxon>
        <taxon>Dikarya</taxon>
        <taxon>Basidiomycota</taxon>
        <taxon>Agaricomycotina</taxon>
        <taxon>Agaricomycetes</taxon>
        <taxon>Agaricomycetidae</taxon>
        <taxon>Boletales</taxon>
        <taxon>Boletales incertae sedis</taxon>
        <taxon>Leucogyrophana</taxon>
    </lineage>
</organism>
<accession>A0A0C9WAG1</accession>
<protein>
    <recommendedName>
        <fullName evidence="4">NAD(P)-binding protein</fullName>
    </recommendedName>
</protein>
<sequence>MGLTYSLLREVYPPTPSFTEASVPDLSGKVVIVTGANAGIGKETARVLLAKNAKVYIACRDASKGEAALKGLKDRTGRDAYLLQLNLSNLKAVKAAAEEFTSKEKQLHILFNNAYNFILWDVTLGALTQLYAGTSPEAATLGGQYLVPWARLGTPRADTGDEQLGKELWTWLEEQVERV</sequence>
<name>A0A0C9WAG1_9AGAM</name>
<evidence type="ECO:0000313" key="3">
    <source>
        <dbReference type="Proteomes" id="UP000053820"/>
    </source>
</evidence>
<proteinExistence type="predicted"/>
<dbReference type="AlphaFoldDB" id="A0A0C9WAG1"/>
<dbReference type="OrthoDB" id="191139at2759"/>
<dbReference type="EMBL" id="KN839872">
    <property type="protein sequence ID" value="KIJ60476.1"/>
    <property type="molecule type" value="Genomic_DNA"/>
</dbReference>
<dbReference type="Gene3D" id="3.40.50.720">
    <property type="entry name" value="NAD(P)-binding Rossmann-like Domain"/>
    <property type="match status" value="1"/>
</dbReference>
<reference evidence="2 3" key="1">
    <citation type="submission" date="2014-04" db="EMBL/GenBank/DDBJ databases">
        <title>Evolutionary Origins and Diversification of the Mycorrhizal Mutualists.</title>
        <authorList>
            <consortium name="DOE Joint Genome Institute"/>
            <consortium name="Mycorrhizal Genomics Consortium"/>
            <person name="Kohler A."/>
            <person name="Kuo A."/>
            <person name="Nagy L.G."/>
            <person name="Floudas D."/>
            <person name="Copeland A."/>
            <person name="Barry K.W."/>
            <person name="Cichocki N."/>
            <person name="Veneault-Fourrey C."/>
            <person name="LaButti K."/>
            <person name="Lindquist E.A."/>
            <person name="Lipzen A."/>
            <person name="Lundell T."/>
            <person name="Morin E."/>
            <person name="Murat C."/>
            <person name="Riley R."/>
            <person name="Ohm R."/>
            <person name="Sun H."/>
            <person name="Tunlid A."/>
            <person name="Henrissat B."/>
            <person name="Grigoriev I.V."/>
            <person name="Hibbett D.S."/>
            <person name="Martin F."/>
        </authorList>
    </citation>
    <scope>NUCLEOTIDE SEQUENCE [LARGE SCALE GENOMIC DNA]</scope>
    <source>
        <strain evidence="2 3">MD-312</strain>
    </source>
</reference>
<dbReference type="PANTHER" id="PTHR43157:SF32">
    <property type="entry name" value="RETINOL DEHYDROGENASE 12"/>
    <property type="match status" value="1"/>
</dbReference>
<dbReference type="HOGENOM" id="CLU_1503638_0_0_1"/>
<evidence type="ECO:0008006" key="4">
    <source>
        <dbReference type="Google" id="ProtNLM"/>
    </source>
</evidence>
<gene>
    <name evidence="2" type="ORF">HYDPIDRAFT_170237</name>
</gene>
<dbReference type="GO" id="GO:0016491">
    <property type="term" value="F:oxidoreductase activity"/>
    <property type="evidence" value="ECO:0007669"/>
    <property type="project" value="UniProtKB-KW"/>
</dbReference>
<dbReference type="InterPro" id="IPR002347">
    <property type="entry name" value="SDR_fam"/>
</dbReference>
<evidence type="ECO:0000256" key="1">
    <source>
        <dbReference type="ARBA" id="ARBA00023002"/>
    </source>
</evidence>
<evidence type="ECO:0000313" key="2">
    <source>
        <dbReference type="EMBL" id="KIJ60476.1"/>
    </source>
</evidence>
<dbReference type="SUPFAM" id="SSF51735">
    <property type="entry name" value="NAD(P)-binding Rossmann-fold domains"/>
    <property type="match status" value="1"/>
</dbReference>
<keyword evidence="1" id="KW-0560">Oxidoreductase</keyword>
<dbReference type="PANTHER" id="PTHR43157">
    <property type="entry name" value="PHOSPHATIDYLINOSITOL-GLYCAN BIOSYNTHESIS CLASS F PROTEIN-RELATED"/>
    <property type="match status" value="1"/>
</dbReference>
<dbReference type="Proteomes" id="UP000053820">
    <property type="component" value="Unassembled WGS sequence"/>
</dbReference>
<dbReference type="InterPro" id="IPR036291">
    <property type="entry name" value="NAD(P)-bd_dom_sf"/>
</dbReference>